<organism evidence="6 7">
    <name type="scientific">Zostera marina</name>
    <name type="common">Eelgrass</name>
    <dbReference type="NCBI Taxonomy" id="29655"/>
    <lineage>
        <taxon>Eukaryota</taxon>
        <taxon>Viridiplantae</taxon>
        <taxon>Streptophyta</taxon>
        <taxon>Embryophyta</taxon>
        <taxon>Tracheophyta</taxon>
        <taxon>Spermatophyta</taxon>
        <taxon>Magnoliopsida</taxon>
        <taxon>Liliopsida</taxon>
        <taxon>Zosteraceae</taxon>
        <taxon>Zostera</taxon>
    </lineage>
</organism>
<dbReference type="InterPro" id="IPR019186">
    <property type="entry name" value="Nucleolar_protein_12"/>
</dbReference>
<evidence type="ECO:0000256" key="5">
    <source>
        <dbReference type="SAM" id="MobiDB-lite"/>
    </source>
</evidence>
<evidence type="ECO:0000313" key="7">
    <source>
        <dbReference type="Proteomes" id="UP000036987"/>
    </source>
</evidence>
<feature type="region of interest" description="Disordered" evidence="5">
    <location>
        <begin position="184"/>
        <end position="212"/>
    </location>
</feature>
<feature type="region of interest" description="Disordered" evidence="5">
    <location>
        <begin position="56"/>
        <end position="166"/>
    </location>
</feature>
<evidence type="ECO:0000256" key="4">
    <source>
        <dbReference type="ARBA" id="ARBA00023242"/>
    </source>
</evidence>
<dbReference type="STRING" id="29655.A0A0K9PZS9"/>
<gene>
    <name evidence="6" type="ORF">ZOSMA_125G00360</name>
</gene>
<feature type="compositionally biased region" description="Basic residues" evidence="5">
    <location>
        <begin position="74"/>
        <end position="85"/>
    </location>
</feature>
<comment type="caution">
    <text evidence="6">The sequence shown here is derived from an EMBL/GenBank/DDBJ whole genome shotgun (WGS) entry which is preliminary data.</text>
</comment>
<name>A0A0K9PZS9_ZOSMR</name>
<evidence type="ECO:0000256" key="3">
    <source>
        <dbReference type="ARBA" id="ARBA00023054"/>
    </source>
</evidence>
<dbReference type="Proteomes" id="UP000036987">
    <property type="component" value="Unassembled WGS sequence"/>
</dbReference>
<reference evidence="7" key="1">
    <citation type="journal article" date="2016" name="Nature">
        <title>The genome of the seagrass Zostera marina reveals angiosperm adaptation to the sea.</title>
        <authorList>
            <person name="Olsen J.L."/>
            <person name="Rouze P."/>
            <person name="Verhelst B."/>
            <person name="Lin Y.-C."/>
            <person name="Bayer T."/>
            <person name="Collen J."/>
            <person name="Dattolo E."/>
            <person name="De Paoli E."/>
            <person name="Dittami S."/>
            <person name="Maumus F."/>
            <person name="Michel G."/>
            <person name="Kersting A."/>
            <person name="Lauritano C."/>
            <person name="Lohaus R."/>
            <person name="Toepel M."/>
            <person name="Tonon T."/>
            <person name="Vanneste K."/>
            <person name="Amirebrahimi M."/>
            <person name="Brakel J."/>
            <person name="Bostroem C."/>
            <person name="Chovatia M."/>
            <person name="Grimwood J."/>
            <person name="Jenkins J.W."/>
            <person name="Jueterbock A."/>
            <person name="Mraz A."/>
            <person name="Stam W.T."/>
            <person name="Tice H."/>
            <person name="Bornberg-Bauer E."/>
            <person name="Green P.J."/>
            <person name="Pearson G.A."/>
            <person name="Procaccini G."/>
            <person name="Duarte C.M."/>
            <person name="Schmutz J."/>
            <person name="Reusch T.B.H."/>
            <person name="Van de Peer Y."/>
        </authorList>
    </citation>
    <scope>NUCLEOTIDE SEQUENCE [LARGE SCALE GENOMIC DNA]</scope>
    <source>
        <strain evidence="7">cv. Finnish</strain>
    </source>
</reference>
<dbReference type="PANTHER" id="PTHR14577:SF0">
    <property type="entry name" value="NUCLEOLAR PROTEIN 12"/>
    <property type="match status" value="1"/>
</dbReference>
<evidence type="ECO:0008006" key="8">
    <source>
        <dbReference type="Google" id="ProtNLM"/>
    </source>
</evidence>
<comment type="similarity">
    <text evidence="2">Belongs to the RRP17 family.</text>
</comment>
<feature type="compositionally biased region" description="Acidic residues" evidence="5">
    <location>
        <begin position="101"/>
        <end position="117"/>
    </location>
</feature>
<evidence type="ECO:0000256" key="1">
    <source>
        <dbReference type="ARBA" id="ARBA00004604"/>
    </source>
</evidence>
<feature type="compositionally biased region" description="Polar residues" evidence="5">
    <location>
        <begin position="157"/>
        <end position="166"/>
    </location>
</feature>
<dbReference type="OrthoDB" id="551633at2759"/>
<dbReference type="EMBL" id="LFYR01000277">
    <property type="protein sequence ID" value="KMZ74573.1"/>
    <property type="molecule type" value="Genomic_DNA"/>
</dbReference>
<proteinExistence type="inferred from homology"/>
<feature type="compositionally biased region" description="Basic residues" evidence="5">
    <location>
        <begin position="184"/>
        <end position="198"/>
    </location>
</feature>
<evidence type="ECO:0000313" key="6">
    <source>
        <dbReference type="EMBL" id="KMZ74573.1"/>
    </source>
</evidence>
<comment type="subcellular location">
    <subcellularLocation>
        <location evidence="1">Nucleus</location>
        <location evidence="1">Nucleolus</location>
    </subcellularLocation>
</comment>
<dbReference type="PANTHER" id="PTHR14577">
    <property type="entry name" value="NUCLEOLAR PROTEIN 12"/>
    <property type="match status" value="1"/>
</dbReference>
<dbReference type="AlphaFoldDB" id="A0A0K9PZS9"/>
<dbReference type="GO" id="GO:0019843">
    <property type="term" value="F:rRNA binding"/>
    <property type="evidence" value="ECO:0000318"/>
    <property type="project" value="GO_Central"/>
</dbReference>
<keyword evidence="7" id="KW-1185">Reference proteome</keyword>
<sequence>MDGEGDDYGGPAESLAILGSRPIVKQHISKRSLRNKALSIGFNDKALIDYVGGFHKRKKKRRKEAQQQIQEKERRKRIAARKKRKLEKEFVMNGGVHPENDSDSGLEDSCTDVEEDEVSKNPSALGTKTYDTGDMTITVTTSDLSGKDNDLKHTRSSHCPTNFESQKNPCLEVKTKPFKKTVKIAAKKRSYHKRHKKEKGSQRGGNKKKNKK</sequence>
<evidence type="ECO:0000256" key="2">
    <source>
        <dbReference type="ARBA" id="ARBA00007175"/>
    </source>
</evidence>
<keyword evidence="3" id="KW-0175">Coiled coil</keyword>
<keyword evidence="4" id="KW-0539">Nucleus</keyword>
<accession>A0A0K9PZS9</accession>
<dbReference type="GO" id="GO:0005730">
    <property type="term" value="C:nucleolus"/>
    <property type="evidence" value="ECO:0000318"/>
    <property type="project" value="GO_Central"/>
</dbReference>
<protein>
    <recommendedName>
        <fullName evidence="8">Ribosomal RNA-processing protein 17</fullName>
    </recommendedName>
</protein>
<dbReference type="OMA" id="GEDMEND"/>
<feature type="compositionally biased region" description="Polar residues" evidence="5">
    <location>
        <begin position="120"/>
        <end position="144"/>
    </location>
</feature>
<dbReference type="Pfam" id="PF09805">
    <property type="entry name" value="Nop25"/>
    <property type="match status" value="1"/>
</dbReference>